<evidence type="ECO:0000256" key="1">
    <source>
        <dbReference type="ARBA" id="ARBA00009410"/>
    </source>
</evidence>
<dbReference type="OrthoDB" id="9787190at2"/>
<dbReference type="GO" id="GO:0005737">
    <property type="term" value="C:cytoplasm"/>
    <property type="evidence" value="ECO:0007669"/>
    <property type="project" value="TreeGrafter"/>
</dbReference>
<reference evidence="4 5" key="1">
    <citation type="submission" date="2016-04" db="EMBL/GenBank/DDBJ databases">
        <title>Deep-sea bacteria in the southern Pacific.</title>
        <authorList>
            <person name="Tang K."/>
        </authorList>
    </citation>
    <scope>NUCLEOTIDE SEQUENCE [LARGE SCALE GENOMIC DNA]</scope>
    <source>
        <strain evidence="4 5">JLT2014</strain>
    </source>
</reference>
<dbReference type="GO" id="GO:0055130">
    <property type="term" value="P:D-alanine catabolic process"/>
    <property type="evidence" value="ECO:0007669"/>
    <property type="project" value="TreeGrafter"/>
</dbReference>
<dbReference type="AlphaFoldDB" id="A0A1P8UYX1"/>
<keyword evidence="2" id="KW-0560">Oxidoreductase</keyword>
<dbReference type="RefSeq" id="WP_076704300.1">
    <property type="nucleotide sequence ID" value="NZ_CP015093.1"/>
</dbReference>
<comment type="similarity">
    <text evidence="1">Belongs to the DadA oxidoreductase family.</text>
</comment>
<dbReference type="STRING" id="1250539.Ga0080574_TMP4261"/>
<dbReference type="EMBL" id="CP015093">
    <property type="protein sequence ID" value="APZ54595.1"/>
    <property type="molecule type" value="Genomic_DNA"/>
</dbReference>
<dbReference type="GO" id="GO:0005886">
    <property type="term" value="C:plasma membrane"/>
    <property type="evidence" value="ECO:0007669"/>
    <property type="project" value="TreeGrafter"/>
</dbReference>
<dbReference type="GO" id="GO:0008718">
    <property type="term" value="F:D-amino-acid dehydrogenase activity"/>
    <property type="evidence" value="ECO:0007669"/>
    <property type="project" value="TreeGrafter"/>
</dbReference>
<feature type="domain" description="FAD dependent oxidoreductase" evidence="3">
    <location>
        <begin position="22"/>
        <end position="417"/>
    </location>
</feature>
<sequence>MIFPFRDEGPVEHDGPLPEACDLAVIGGGVIGVSTALYAARAGLNVVLLEKGRVAAEQSSRNWGWIRVQGRDMAEIPIALEAQDLWPQLDAECGGRLGVTQVGVSYLARSDKEMAGFAGWLEEARPLGVSSHLLDADETKTLLGAGDSPWVGALHTPTDMKGEPWVAVPELARLAVSEGATIRERCAVRGLDMQGGKVAGVVTEKGRIACTQVVLAGGAWSSLFLRRHGVRIPQLSVRSTAMATERLPQGVNTAAVDDALAFRPRDDGGYTLAPAGFAELFIGPDAFRGLKTYLPLAFTGDFDVHLRAPAPAGYPDAWGTPRRWGDGDETPFERMRILSPEPNAAKVAEMRRRFGQHFPQMGEVPLQAAWAGMIDVMPDVVPVVDRVPELPGLIAVTGMCGHGFGIGPAFGRIAADMAQGRDPGHDLSRFRITRFSDGSKLIPGPNI</sequence>
<organism evidence="4 5">
    <name type="scientific">Salipiger abyssi</name>
    <dbReference type="NCBI Taxonomy" id="1250539"/>
    <lineage>
        <taxon>Bacteria</taxon>
        <taxon>Pseudomonadati</taxon>
        <taxon>Pseudomonadota</taxon>
        <taxon>Alphaproteobacteria</taxon>
        <taxon>Rhodobacterales</taxon>
        <taxon>Roseobacteraceae</taxon>
        <taxon>Salipiger</taxon>
    </lineage>
</organism>
<accession>A0A1P8UYX1</accession>
<name>A0A1P8UYX1_9RHOB</name>
<evidence type="ECO:0000256" key="2">
    <source>
        <dbReference type="ARBA" id="ARBA00023002"/>
    </source>
</evidence>
<dbReference type="Proteomes" id="UP000187059">
    <property type="component" value="Chromosome"/>
</dbReference>
<dbReference type="PANTHER" id="PTHR13847">
    <property type="entry name" value="SARCOSINE DEHYDROGENASE-RELATED"/>
    <property type="match status" value="1"/>
</dbReference>
<keyword evidence="5" id="KW-1185">Reference proteome</keyword>
<dbReference type="PANTHER" id="PTHR13847:SF280">
    <property type="entry name" value="D-AMINO ACID DEHYDROGENASE"/>
    <property type="match status" value="1"/>
</dbReference>
<evidence type="ECO:0000259" key="3">
    <source>
        <dbReference type="Pfam" id="PF01266"/>
    </source>
</evidence>
<dbReference type="Pfam" id="PF01266">
    <property type="entry name" value="DAO"/>
    <property type="match status" value="1"/>
</dbReference>
<dbReference type="Gene3D" id="3.50.50.60">
    <property type="entry name" value="FAD/NAD(P)-binding domain"/>
    <property type="match status" value="3"/>
</dbReference>
<dbReference type="KEGG" id="paby:Ga0080574_TMP4261"/>
<dbReference type="InterPro" id="IPR036188">
    <property type="entry name" value="FAD/NAD-bd_sf"/>
</dbReference>
<dbReference type="SUPFAM" id="SSF51905">
    <property type="entry name" value="FAD/NAD(P)-binding domain"/>
    <property type="match status" value="1"/>
</dbReference>
<evidence type="ECO:0000313" key="5">
    <source>
        <dbReference type="Proteomes" id="UP000187059"/>
    </source>
</evidence>
<gene>
    <name evidence="4" type="ORF">Ga0080574_TMP4261</name>
</gene>
<protein>
    <submittedName>
        <fullName evidence="4">Glycine/D-amino acid oxidase, deaminating</fullName>
    </submittedName>
</protein>
<evidence type="ECO:0000313" key="4">
    <source>
        <dbReference type="EMBL" id="APZ54595.1"/>
    </source>
</evidence>
<proteinExistence type="inferred from homology"/>
<dbReference type="InterPro" id="IPR006076">
    <property type="entry name" value="FAD-dep_OxRdtase"/>
</dbReference>